<feature type="transmembrane region" description="Helical" evidence="12">
    <location>
        <begin position="134"/>
        <end position="155"/>
    </location>
</feature>
<evidence type="ECO:0000256" key="5">
    <source>
        <dbReference type="ARBA" id="ARBA00022692"/>
    </source>
</evidence>
<feature type="transmembrane region" description="Helical" evidence="12">
    <location>
        <begin position="59"/>
        <end position="81"/>
    </location>
</feature>
<feature type="transmembrane region" description="Helical" evidence="12">
    <location>
        <begin position="414"/>
        <end position="434"/>
    </location>
</feature>
<dbReference type="InterPro" id="IPR051163">
    <property type="entry name" value="Sodium:Solute_Symporter_SSF"/>
</dbReference>
<evidence type="ECO:0000256" key="9">
    <source>
        <dbReference type="ARBA" id="ARBA00023136"/>
    </source>
</evidence>
<evidence type="ECO:0000256" key="1">
    <source>
        <dbReference type="ARBA" id="ARBA00004651"/>
    </source>
</evidence>
<feature type="transmembrane region" description="Helical" evidence="12">
    <location>
        <begin position="446"/>
        <end position="463"/>
    </location>
</feature>
<feature type="transmembrane region" description="Helical" evidence="12">
    <location>
        <begin position="245"/>
        <end position="263"/>
    </location>
</feature>
<comment type="subcellular location">
    <subcellularLocation>
        <location evidence="1">Cell membrane</location>
        <topology evidence="1">Multi-pass membrane protein</topology>
    </subcellularLocation>
</comment>
<feature type="transmembrane region" description="Helical" evidence="12">
    <location>
        <begin position="20"/>
        <end position="39"/>
    </location>
</feature>
<evidence type="ECO:0000256" key="12">
    <source>
        <dbReference type="SAM" id="Phobius"/>
    </source>
</evidence>
<dbReference type="Gene3D" id="1.20.1730.10">
    <property type="entry name" value="Sodium/glucose cotransporter"/>
    <property type="match status" value="1"/>
</dbReference>
<dbReference type="Pfam" id="PF00474">
    <property type="entry name" value="SSF"/>
    <property type="match status" value="1"/>
</dbReference>
<protein>
    <submittedName>
        <fullName evidence="14">Sodium-coupled monocarboxylate transporter 2-like</fullName>
    </submittedName>
</protein>
<feature type="transmembrane region" description="Helical" evidence="12">
    <location>
        <begin position="327"/>
        <end position="354"/>
    </location>
</feature>
<keyword evidence="9 12" id="KW-0472">Membrane</keyword>
<reference evidence="14" key="1">
    <citation type="submission" date="2025-08" db="UniProtKB">
        <authorList>
            <consortium name="RefSeq"/>
        </authorList>
    </citation>
    <scope>IDENTIFICATION</scope>
    <source>
        <tissue evidence="14">Whole Larva</tissue>
    </source>
</reference>
<keyword evidence="7" id="KW-0915">Sodium</keyword>
<proteinExistence type="inferred from homology"/>
<comment type="similarity">
    <text evidence="2 11">Belongs to the sodium:solute symporter (SSF) (TC 2.A.21) family.</text>
</comment>
<feature type="transmembrane region" description="Helical" evidence="12">
    <location>
        <begin position="511"/>
        <end position="532"/>
    </location>
</feature>
<evidence type="ECO:0000256" key="10">
    <source>
        <dbReference type="ARBA" id="ARBA00023201"/>
    </source>
</evidence>
<evidence type="ECO:0000256" key="11">
    <source>
        <dbReference type="RuleBase" id="RU362091"/>
    </source>
</evidence>
<feature type="transmembrane region" description="Helical" evidence="12">
    <location>
        <begin position="284"/>
        <end position="307"/>
    </location>
</feature>
<dbReference type="PROSITE" id="PS50283">
    <property type="entry name" value="NA_SOLUT_SYMP_3"/>
    <property type="match status" value="1"/>
</dbReference>
<evidence type="ECO:0000256" key="4">
    <source>
        <dbReference type="ARBA" id="ARBA00022475"/>
    </source>
</evidence>
<keyword evidence="8" id="KW-0406">Ion transport</keyword>
<evidence type="ECO:0000313" key="14">
    <source>
        <dbReference type="RefSeq" id="XP_017772841.1"/>
    </source>
</evidence>
<feature type="transmembrane region" description="Helical" evidence="12">
    <location>
        <begin position="199"/>
        <end position="219"/>
    </location>
</feature>
<evidence type="ECO:0000256" key="8">
    <source>
        <dbReference type="ARBA" id="ARBA00023065"/>
    </source>
</evidence>
<organism evidence="13 14">
    <name type="scientific">Nicrophorus vespilloides</name>
    <name type="common">Boreal carrion beetle</name>
    <dbReference type="NCBI Taxonomy" id="110193"/>
    <lineage>
        <taxon>Eukaryota</taxon>
        <taxon>Metazoa</taxon>
        <taxon>Ecdysozoa</taxon>
        <taxon>Arthropoda</taxon>
        <taxon>Hexapoda</taxon>
        <taxon>Insecta</taxon>
        <taxon>Pterygota</taxon>
        <taxon>Neoptera</taxon>
        <taxon>Endopterygota</taxon>
        <taxon>Coleoptera</taxon>
        <taxon>Polyphaga</taxon>
        <taxon>Staphyliniformia</taxon>
        <taxon>Silphidae</taxon>
        <taxon>Nicrophorinae</taxon>
        <taxon>Nicrophorus</taxon>
    </lineage>
</organism>
<dbReference type="PANTHER" id="PTHR42985:SF21">
    <property type="entry name" value="SODIUM-DEPENDENT MULTIVITAMIN TRANSPORTER-LIKE PROTEIN"/>
    <property type="match status" value="1"/>
</dbReference>
<keyword evidence="10" id="KW-0739">Sodium transport</keyword>
<evidence type="ECO:0000256" key="2">
    <source>
        <dbReference type="ARBA" id="ARBA00006434"/>
    </source>
</evidence>
<dbReference type="InterPro" id="IPR001734">
    <property type="entry name" value="Na/solute_symporter"/>
</dbReference>
<dbReference type="InterPro" id="IPR038377">
    <property type="entry name" value="Na/Glc_symporter_sf"/>
</dbReference>
<dbReference type="RefSeq" id="XP_017772841.1">
    <property type="nucleotide sequence ID" value="XM_017917352.1"/>
</dbReference>
<keyword evidence="5 12" id="KW-0812">Transmembrane</keyword>
<feature type="transmembrane region" description="Helical" evidence="12">
    <location>
        <begin position="167"/>
        <end position="187"/>
    </location>
</feature>
<dbReference type="NCBIfam" id="TIGR00813">
    <property type="entry name" value="sss"/>
    <property type="match status" value="1"/>
</dbReference>
<sequence>MENFTDPSMDDDLKFSLMDYSLFGLMLASSAMIGVYFGFFSKKQNTADEYLLGGKDMNVVPIALSLIACNISGITILAVPADVYLYGYQYWLCPISIQICIILLYFVTFPVFYNLKLTSTYEYLKMRFDSKIRTFTSFLYALNVFLYLPIVIYVPALALSQGTGFNIHYITPVVCGVCIFYTTIGGLKAVVWTDALQTVLMIGSTVVVTYLGTVSSGGFNEIMRISDDGGRLDMNFDLDPTLRDTFWTILIGSMFAWAQIISISQGTIQKCLALPSLQSVKKALIILAIGMMVVNLCSIYTGLMMYAKYKDCDPLKSKKITVHDQMLPYYILHVAGKIPGLPGLFIAGVFSAALSSLSASMNSLSCTIYEDFISQHMPKDYPQDRVSYILKWIVFSIGFICTVLVFVVEQLGSIQPLVVSMQGVTAGPMLGLFLMGMMVPMANSKGALYGGVGSILAMAYVIFGSQYHKMNGNVVYETKPVSVEGCLHTFNSTTFAEHEPTEVSFIYRLSFYYYVVLGTFMVFLIGIPVSWFTRDDEPPVHKDLICGVMQWAIPKDKKRPPTYYSVEKAIEMVEKN</sequence>
<feature type="transmembrane region" description="Helical" evidence="12">
    <location>
        <begin position="87"/>
        <end position="113"/>
    </location>
</feature>
<evidence type="ECO:0000256" key="6">
    <source>
        <dbReference type="ARBA" id="ARBA00022989"/>
    </source>
</evidence>
<dbReference type="GeneID" id="108559959"/>
<gene>
    <name evidence="14" type="primary">LOC108559959</name>
</gene>
<keyword evidence="4" id="KW-1003">Cell membrane</keyword>
<dbReference type="Proteomes" id="UP000695000">
    <property type="component" value="Unplaced"/>
</dbReference>
<evidence type="ECO:0000313" key="13">
    <source>
        <dbReference type="Proteomes" id="UP000695000"/>
    </source>
</evidence>
<dbReference type="CDD" id="cd11492">
    <property type="entry name" value="SLC5sbd_NIS-SMVT"/>
    <property type="match status" value="1"/>
</dbReference>
<keyword evidence="3" id="KW-0813">Transport</keyword>
<accession>A0ABM1ME41</accession>
<keyword evidence="6 12" id="KW-1133">Transmembrane helix</keyword>
<name>A0ABM1ME41_NICVS</name>
<evidence type="ECO:0000256" key="7">
    <source>
        <dbReference type="ARBA" id="ARBA00023053"/>
    </source>
</evidence>
<keyword evidence="13" id="KW-1185">Reference proteome</keyword>
<evidence type="ECO:0000256" key="3">
    <source>
        <dbReference type="ARBA" id="ARBA00022448"/>
    </source>
</evidence>
<dbReference type="PANTHER" id="PTHR42985">
    <property type="entry name" value="SODIUM-COUPLED MONOCARBOXYLATE TRANSPORTER"/>
    <property type="match status" value="1"/>
</dbReference>
<feature type="transmembrane region" description="Helical" evidence="12">
    <location>
        <begin position="388"/>
        <end position="408"/>
    </location>
</feature>